<feature type="region of interest" description="Disordered" evidence="1">
    <location>
        <begin position="139"/>
        <end position="161"/>
    </location>
</feature>
<protein>
    <submittedName>
        <fullName evidence="2">Uncharacterized protein</fullName>
    </submittedName>
</protein>
<name>A0A9P8PK99_WICPI</name>
<dbReference type="EMBL" id="JAEUBG010005602">
    <property type="protein sequence ID" value="KAH3673718.1"/>
    <property type="molecule type" value="Genomic_DNA"/>
</dbReference>
<keyword evidence="3" id="KW-1185">Reference proteome</keyword>
<feature type="compositionally biased region" description="Polar residues" evidence="1">
    <location>
        <begin position="367"/>
        <end position="376"/>
    </location>
</feature>
<evidence type="ECO:0000256" key="1">
    <source>
        <dbReference type="SAM" id="MobiDB-lite"/>
    </source>
</evidence>
<gene>
    <name evidence="2" type="ORF">WICPIJ_009700</name>
</gene>
<sequence>MTEVLVSNPVLHTVLNRNEEIKITPAITTATTTTNTITATTTTLNDQVTETDNQVATSSPHLTVSNLIQLSIFCERKLNESEKANQSLTDYEIAALPLKTRQKSYWFQLSQSIFENEAQIQIAKDQLAALTTQIELTSSSTSPHISSSPTPATTLTTNSTPPSDTIITNIDQFSSHYRTVNKQIATSSIRYILRQTQDPAQAFCSLVKIINDAGSLPECDLKHELLKIVISDVDENNNRFNQLSSITLRQLSNWLRDYLKHRQQDESRAVLQFFQMLHIGNKELEQMSIISVLNKIADRAASDGLAQLARAILDNAVSPVTTAAVSGQAPNALTEDNPKIELPDAQLKDSPPPVAATEPDVSHELDNTNSTLSASVRDSGPSPLLKSIIKTSKSVTRKKVRFSDQLSICHIQTEYDSQPKVADDEPETSIEPEFAETCDSSKNEDFRPWRRPAAIDFSKVFDFCQDDICMTRGGHIQLLLAIPEPGPLKTENLKFDIADTIDGASAIQVNVDSSIPDNEILTMLDDDHELNFHTKRRLVEASEEQEFKRTKPLRT</sequence>
<reference evidence="2" key="2">
    <citation type="submission" date="2021-01" db="EMBL/GenBank/DDBJ databases">
        <authorList>
            <person name="Schikora-Tamarit M.A."/>
        </authorList>
    </citation>
    <scope>NUCLEOTIDE SEQUENCE</scope>
    <source>
        <strain evidence="2">CBS2887</strain>
    </source>
</reference>
<evidence type="ECO:0000313" key="3">
    <source>
        <dbReference type="Proteomes" id="UP000774326"/>
    </source>
</evidence>
<dbReference type="AlphaFoldDB" id="A0A9P8PK99"/>
<feature type="region of interest" description="Disordered" evidence="1">
    <location>
        <begin position="342"/>
        <end position="381"/>
    </location>
</feature>
<proteinExistence type="predicted"/>
<organism evidence="2 3">
    <name type="scientific">Wickerhamomyces pijperi</name>
    <name type="common">Yeast</name>
    <name type="synonym">Pichia pijperi</name>
    <dbReference type="NCBI Taxonomy" id="599730"/>
    <lineage>
        <taxon>Eukaryota</taxon>
        <taxon>Fungi</taxon>
        <taxon>Dikarya</taxon>
        <taxon>Ascomycota</taxon>
        <taxon>Saccharomycotina</taxon>
        <taxon>Saccharomycetes</taxon>
        <taxon>Phaffomycetales</taxon>
        <taxon>Wickerhamomycetaceae</taxon>
        <taxon>Wickerhamomyces</taxon>
    </lineage>
</organism>
<accession>A0A9P8PK99</accession>
<reference evidence="2" key="1">
    <citation type="journal article" date="2021" name="Open Biol.">
        <title>Shared evolutionary footprints suggest mitochondrial oxidative damage underlies multiple complex I losses in fungi.</title>
        <authorList>
            <person name="Schikora-Tamarit M.A."/>
            <person name="Marcet-Houben M."/>
            <person name="Nosek J."/>
            <person name="Gabaldon T."/>
        </authorList>
    </citation>
    <scope>NUCLEOTIDE SEQUENCE</scope>
    <source>
        <strain evidence="2">CBS2887</strain>
    </source>
</reference>
<evidence type="ECO:0000313" key="2">
    <source>
        <dbReference type="EMBL" id="KAH3673718.1"/>
    </source>
</evidence>
<dbReference type="Proteomes" id="UP000774326">
    <property type="component" value="Unassembled WGS sequence"/>
</dbReference>
<comment type="caution">
    <text evidence="2">The sequence shown here is derived from an EMBL/GenBank/DDBJ whole genome shotgun (WGS) entry which is preliminary data.</text>
</comment>